<organism evidence="1 2">
    <name type="scientific">Saccharibacillus endophyticus</name>
    <dbReference type="NCBI Taxonomy" id="2060666"/>
    <lineage>
        <taxon>Bacteria</taxon>
        <taxon>Bacillati</taxon>
        <taxon>Bacillota</taxon>
        <taxon>Bacilli</taxon>
        <taxon>Bacillales</taxon>
        <taxon>Paenibacillaceae</taxon>
        <taxon>Saccharibacillus</taxon>
    </lineage>
</organism>
<accession>A0ABQ1ZNS4</accession>
<name>A0ABQ1ZNS4_9BACL</name>
<evidence type="ECO:0000313" key="1">
    <source>
        <dbReference type="EMBL" id="GGH70856.1"/>
    </source>
</evidence>
<dbReference type="Proteomes" id="UP000605427">
    <property type="component" value="Unassembled WGS sequence"/>
</dbReference>
<keyword evidence="2" id="KW-1185">Reference proteome</keyword>
<reference evidence="2" key="1">
    <citation type="journal article" date="2019" name="Int. J. Syst. Evol. Microbiol.">
        <title>The Global Catalogue of Microorganisms (GCM) 10K type strain sequencing project: providing services to taxonomists for standard genome sequencing and annotation.</title>
        <authorList>
            <consortium name="The Broad Institute Genomics Platform"/>
            <consortium name="The Broad Institute Genome Sequencing Center for Infectious Disease"/>
            <person name="Wu L."/>
            <person name="Ma J."/>
        </authorList>
    </citation>
    <scope>NUCLEOTIDE SEQUENCE [LARGE SCALE GENOMIC DNA]</scope>
    <source>
        <strain evidence="2">CCM 8702</strain>
    </source>
</reference>
<comment type="caution">
    <text evidence="1">The sequence shown here is derived from an EMBL/GenBank/DDBJ whole genome shotgun (WGS) entry which is preliminary data.</text>
</comment>
<sequence length="75" mass="8952">MYTFQLHFQEENIIFISLVQAIELSSEVRLHVISGEFYEGICNNHPKDDLLFDIHSDQRIVTLPRWTIKRIWHAV</sequence>
<gene>
    <name evidence="1" type="ORF">GCM10007362_07360</name>
</gene>
<evidence type="ECO:0000313" key="2">
    <source>
        <dbReference type="Proteomes" id="UP000605427"/>
    </source>
</evidence>
<proteinExistence type="predicted"/>
<protein>
    <submittedName>
        <fullName evidence="1">Uncharacterized protein</fullName>
    </submittedName>
</protein>
<dbReference type="EMBL" id="BMDD01000001">
    <property type="protein sequence ID" value="GGH70856.1"/>
    <property type="molecule type" value="Genomic_DNA"/>
</dbReference>